<evidence type="ECO:0000256" key="2">
    <source>
        <dbReference type="ARBA" id="ARBA00022448"/>
    </source>
</evidence>
<feature type="domain" description="ABC transmembrane type-1" evidence="10">
    <location>
        <begin position="96"/>
        <end position="297"/>
    </location>
</feature>
<dbReference type="EMBL" id="CP157947">
    <property type="protein sequence ID" value="XBS71878.1"/>
    <property type="molecule type" value="Genomic_DNA"/>
</dbReference>
<proteinExistence type="inferred from homology"/>
<comment type="similarity">
    <text evidence="8">Belongs to the binding-protein-dependent transport system permease family. OppBC subfamily.</text>
</comment>
<protein>
    <submittedName>
        <fullName evidence="11">ABC transporter permease</fullName>
    </submittedName>
</protein>
<sequence length="318" mass="33428">MAKRVAHALCVLWATFTAAFLLLYVLPGDAALSKLNLGAGGSGFTPEALQKMRADLGLDQSVFVQYGRVLWAALHGNFGVSVQTGQDALRMFAAGVPQTLKLAGLALLLGLALGVGLSLVAAYVRAPMVRSLLSLLPVVGVSLPSFWLGLILLQVFSFQLKWLPGMGNDGAASLVLPACVLAVPTAALIAQILTRSLNAVLTSPYIITAKGRGASRRRLLIGHALRNAIIPVLTALGITTGHLIAGSVVVETVFSRSGIGLLTVKAVLFQDTPIVLVAVVFAATVFVTVNLLVDILYPFIDPRIDIGVRRPSLADPRL</sequence>
<dbReference type="InterPro" id="IPR045621">
    <property type="entry name" value="BPD_transp_1_N"/>
</dbReference>
<evidence type="ECO:0000256" key="4">
    <source>
        <dbReference type="ARBA" id="ARBA00022519"/>
    </source>
</evidence>
<reference evidence="11" key="1">
    <citation type="submission" date="2024-06" db="EMBL/GenBank/DDBJ databases">
        <authorList>
            <person name="Coelho C."/>
            <person name="Bento M."/>
            <person name="Garcia E."/>
            <person name="Camelo A."/>
            <person name="Brandao I."/>
            <person name="Espirito Santo C."/>
            <person name="Trovao J."/>
            <person name="Verissimo A."/>
            <person name="Costa J."/>
            <person name="Tiago I."/>
        </authorList>
    </citation>
    <scope>NUCLEOTIDE SEQUENCE</scope>
    <source>
        <strain evidence="11">KWT182</strain>
    </source>
</reference>
<name>A0AAU7QG40_9GAMM</name>
<evidence type="ECO:0000256" key="3">
    <source>
        <dbReference type="ARBA" id="ARBA00022475"/>
    </source>
</evidence>
<dbReference type="GO" id="GO:0005886">
    <property type="term" value="C:plasma membrane"/>
    <property type="evidence" value="ECO:0007669"/>
    <property type="project" value="UniProtKB-SubCell"/>
</dbReference>
<keyword evidence="4" id="KW-0997">Cell inner membrane</keyword>
<dbReference type="AlphaFoldDB" id="A0AAU7QG40"/>
<organism evidence="11">
    <name type="scientific">Acerihabitans sp. KWT182</name>
    <dbReference type="NCBI Taxonomy" id="3157919"/>
    <lineage>
        <taxon>Bacteria</taxon>
        <taxon>Pseudomonadati</taxon>
        <taxon>Pseudomonadota</taxon>
        <taxon>Gammaproteobacteria</taxon>
        <taxon>Enterobacterales</taxon>
        <taxon>Pectobacteriaceae</taxon>
        <taxon>Acerihabitans</taxon>
    </lineage>
</organism>
<evidence type="ECO:0000256" key="1">
    <source>
        <dbReference type="ARBA" id="ARBA00004429"/>
    </source>
</evidence>
<evidence type="ECO:0000256" key="9">
    <source>
        <dbReference type="RuleBase" id="RU363032"/>
    </source>
</evidence>
<evidence type="ECO:0000259" key="10">
    <source>
        <dbReference type="PROSITE" id="PS50928"/>
    </source>
</evidence>
<dbReference type="Gene3D" id="1.10.3720.10">
    <property type="entry name" value="MetI-like"/>
    <property type="match status" value="1"/>
</dbReference>
<feature type="transmembrane region" description="Helical" evidence="9">
    <location>
        <begin position="102"/>
        <end position="124"/>
    </location>
</feature>
<evidence type="ECO:0000256" key="8">
    <source>
        <dbReference type="ARBA" id="ARBA00024202"/>
    </source>
</evidence>
<feature type="transmembrane region" description="Helical" evidence="9">
    <location>
        <begin position="228"/>
        <end position="254"/>
    </location>
</feature>
<evidence type="ECO:0000256" key="6">
    <source>
        <dbReference type="ARBA" id="ARBA00022989"/>
    </source>
</evidence>
<dbReference type="GO" id="GO:0055085">
    <property type="term" value="P:transmembrane transport"/>
    <property type="evidence" value="ECO:0007669"/>
    <property type="project" value="InterPro"/>
</dbReference>
<keyword evidence="3" id="KW-1003">Cell membrane</keyword>
<dbReference type="PANTHER" id="PTHR43163">
    <property type="entry name" value="DIPEPTIDE TRANSPORT SYSTEM PERMEASE PROTEIN DPPB-RELATED"/>
    <property type="match status" value="1"/>
</dbReference>
<feature type="transmembrane region" description="Helical" evidence="9">
    <location>
        <begin position="131"/>
        <end position="154"/>
    </location>
</feature>
<dbReference type="PROSITE" id="PS50928">
    <property type="entry name" value="ABC_TM1"/>
    <property type="match status" value="1"/>
</dbReference>
<dbReference type="PANTHER" id="PTHR43163:SF6">
    <property type="entry name" value="DIPEPTIDE TRANSPORT SYSTEM PERMEASE PROTEIN DPPB-RELATED"/>
    <property type="match status" value="1"/>
</dbReference>
<dbReference type="CDD" id="cd06261">
    <property type="entry name" value="TM_PBP2"/>
    <property type="match status" value="1"/>
</dbReference>
<evidence type="ECO:0000256" key="5">
    <source>
        <dbReference type="ARBA" id="ARBA00022692"/>
    </source>
</evidence>
<feature type="transmembrane region" description="Helical" evidence="9">
    <location>
        <begin position="174"/>
        <end position="207"/>
    </location>
</feature>
<keyword evidence="7 9" id="KW-0472">Membrane</keyword>
<keyword evidence="2 9" id="KW-0813">Transport</keyword>
<dbReference type="Pfam" id="PF00528">
    <property type="entry name" value="BPD_transp_1"/>
    <property type="match status" value="1"/>
</dbReference>
<gene>
    <name evidence="11" type="ORF">ABK905_11820</name>
</gene>
<evidence type="ECO:0000256" key="7">
    <source>
        <dbReference type="ARBA" id="ARBA00023136"/>
    </source>
</evidence>
<accession>A0AAU7QG40</accession>
<comment type="subcellular location">
    <subcellularLocation>
        <location evidence="1">Cell inner membrane</location>
        <topology evidence="1">Multi-pass membrane protein</topology>
    </subcellularLocation>
    <subcellularLocation>
        <location evidence="9">Cell membrane</location>
        <topology evidence="9">Multi-pass membrane protein</topology>
    </subcellularLocation>
</comment>
<dbReference type="Pfam" id="PF19300">
    <property type="entry name" value="BPD_transp_1_N"/>
    <property type="match status" value="1"/>
</dbReference>
<keyword evidence="5 9" id="KW-0812">Transmembrane</keyword>
<dbReference type="InterPro" id="IPR035906">
    <property type="entry name" value="MetI-like_sf"/>
</dbReference>
<dbReference type="InterPro" id="IPR000515">
    <property type="entry name" value="MetI-like"/>
</dbReference>
<evidence type="ECO:0000313" key="11">
    <source>
        <dbReference type="EMBL" id="XBS71878.1"/>
    </source>
</evidence>
<feature type="transmembrane region" description="Helical" evidence="9">
    <location>
        <begin position="274"/>
        <end position="300"/>
    </location>
</feature>
<dbReference type="SUPFAM" id="SSF161098">
    <property type="entry name" value="MetI-like"/>
    <property type="match status" value="1"/>
</dbReference>
<keyword evidence="6 9" id="KW-1133">Transmembrane helix</keyword>